<name>A0A7W9W655_ARMRO</name>
<gene>
    <name evidence="1" type="ORF">HNQ39_002900</name>
</gene>
<dbReference type="EMBL" id="JACHGW010000002">
    <property type="protein sequence ID" value="MBB6051109.1"/>
    <property type="molecule type" value="Genomic_DNA"/>
</dbReference>
<evidence type="ECO:0000313" key="2">
    <source>
        <dbReference type="Proteomes" id="UP000520814"/>
    </source>
</evidence>
<sequence>MQLTLPTTVRGFHDYYKLTASPRDLAEAFGFGFVAENLSLSEAPEDLPWLGSLQSKLTYAVSHLDFESEMMRREFLIAPVLFEVAQYLNANLRSEYGIRVSDQLKGSLDYYLRANQNICVVEAKQGDLSRGFSQLCAELIAVDQQGDMTSNVIYGAVSFGDLWRFGRLDRAEKRITQDLEILGVPRDTERLTRVLIAILRDS</sequence>
<comment type="caution">
    <text evidence="1">The sequence shown here is derived from an EMBL/GenBank/DDBJ whole genome shotgun (WGS) entry which is preliminary data.</text>
</comment>
<accession>A0A7W9W655</accession>
<dbReference type="AlphaFoldDB" id="A0A7W9W655"/>
<reference evidence="1 2" key="1">
    <citation type="submission" date="2020-08" db="EMBL/GenBank/DDBJ databases">
        <title>Genomic Encyclopedia of Type Strains, Phase IV (KMG-IV): sequencing the most valuable type-strain genomes for metagenomic binning, comparative biology and taxonomic classification.</title>
        <authorList>
            <person name="Goeker M."/>
        </authorList>
    </citation>
    <scope>NUCLEOTIDE SEQUENCE [LARGE SCALE GENOMIC DNA]</scope>
    <source>
        <strain evidence="1 2">DSM 23562</strain>
    </source>
</reference>
<keyword evidence="2" id="KW-1185">Reference proteome</keyword>
<evidence type="ECO:0000313" key="1">
    <source>
        <dbReference type="EMBL" id="MBB6051109.1"/>
    </source>
</evidence>
<dbReference type="Proteomes" id="UP000520814">
    <property type="component" value="Unassembled WGS sequence"/>
</dbReference>
<dbReference type="RefSeq" id="WP_184197304.1">
    <property type="nucleotide sequence ID" value="NZ_JACHGW010000002.1"/>
</dbReference>
<organism evidence="1 2">
    <name type="scientific">Armatimonas rosea</name>
    <dbReference type="NCBI Taxonomy" id="685828"/>
    <lineage>
        <taxon>Bacteria</taxon>
        <taxon>Bacillati</taxon>
        <taxon>Armatimonadota</taxon>
        <taxon>Armatimonadia</taxon>
        <taxon>Armatimonadales</taxon>
        <taxon>Armatimonadaceae</taxon>
        <taxon>Armatimonas</taxon>
    </lineage>
</organism>
<protein>
    <submittedName>
        <fullName evidence="1">Uncharacterized protein</fullName>
    </submittedName>
</protein>
<proteinExistence type="predicted"/>